<dbReference type="OrthoDB" id="9948266at2"/>
<keyword evidence="2" id="KW-1185">Reference proteome</keyword>
<protein>
    <submittedName>
        <fullName evidence="1">Uncharacterized protein</fullName>
    </submittedName>
</protein>
<gene>
    <name evidence="1" type="ORF">C8J48_0932</name>
</gene>
<name>A0A2T4Z8Z6_9BACL</name>
<evidence type="ECO:0000313" key="2">
    <source>
        <dbReference type="Proteomes" id="UP000241639"/>
    </source>
</evidence>
<proteinExistence type="predicted"/>
<dbReference type="AlphaFoldDB" id="A0A2T4Z8Z6"/>
<dbReference type="Proteomes" id="UP000241639">
    <property type="component" value="Unassembled WGS sequence"/>
</dbReference>
<sequence length="79" mass="9587">MLHFWQEVVNHEEDLKAHRELYAEVTRSYAYYQTIGDHKRAMARLEEIAWRAREIQRLERIVERKQAARQKAREFMAGA</sequence>
<dbReference type="RefSeq" id="WP_107725164.1">
    <property type="nucleotide sequence ID" value="NZ_PZZP01000001.1"/>
</dbReference>
<organism evidence="1 2">
    <name type="scientific">Desmospora activa DSM 45169</name>
    <dbReference type="NCBI Taxonomy" id="1121389"/>
    <lineage>
        <taxon>Bacteria</taxon>
        <taxon>Bacillati</taxon>
        <taxon>Bacillota</taxon>
        <taxon>Bacilli</taxon>
        <taxon>Bacillales</taxon>
        <taxon>Thermoactinomycetaceae</taxon>
        <taxon>Desmospora</taxon>
    </lineage>
</organism>
<accession>A0A2T4Z8Z6</accession>
<dbReference type="EMBL" id="PZZP01000001">
    <property type="protein sequence ID" value="PTM58350.1"/>
    <property type="molecule type" value="Genomic_DNA"/>
</dbReference>
<comment type="caution">
    <text evidence="1">The sequence shown here is derived from an EMBL/GenBank/DDBJ whole genome shotgun (WGS) entry which is preliminary data.</text>
</comment>
<reference evidence="1 2" key="1">
    <citation type="submission" date="2018-04" db="EMBL/GenBank/DDBJ databases">
        <title>Genomic Encyclopedia of Archaeal and Bacterial Type Strains, Phase II (KMG-II): from individual species to whole genera.</title>
        <authorList>
            <person name="Goeker M."/>
        </authorList>
    </citation>
    <scope>NUCLEOTIDE SEQUENCE [LARGE SCALE GENOMIC DNA]</scope>
    <source>
        <strain evidence="1 2">DSM 45169</strain>
    </source>
</reference>
<evidence type="ECO:0000313" key="1">
    <source>
        <dbReference type="EMBL" id="PTM58350.1"/>
    </source>
</evidence>